<name>A0A2S4KSQ7_9HYPO</name>
<dbReference type="AlphaFoldDB" id="A0A2S4KSQ7"/>
<reference evidence="1 2" key="1">
    <citation type="submission" date="2018-01" db="EMBL/GenBank/DDBJ databases">
        <title>Harnessing the power of phylogenomics to disentangle the directionality and signatures of interkingdom host jumping in the parasitic fungal genus Tolypocladium.</title>
        <authorList>
            <person name="Quandt C.A."/>
            <person name="Patterson W."/>
            <person name="Spatafora J.W."/>
        </authorList>
    </citation>
    <scope>NUCLEOTIDE SEQUENCE [LARGE SCALE GENOMIC DNA]</scope>
    <source>
        <strain evidence="1 2">NRBC 100945</strain>
    </source>
</reference>
<sequence length="233" mass="25383">MRQHVPNRQRVVQREAWLVPVALHRLNLVECSFDKVRRPHGKGASGVNVRLDALRKVVLGDEVGGCDVQRGEGQLQPARKLGWVGREGRKLCGDGRHRGCRRQRREGIDASSSHGICIAVELGDGGHVALDIHGAAHDHELLDSEKGLGVLGRGEGDIGQRSNGADRDGVDWVLVEDPQDLLVGGLLGWCEVGREGAVVYRAVCIILEERLPSVRGAEVRMHVMDVVQPILAV</sequence>
<evidence type="ECO:0000313" key="2">
    <source>
        <dbReference type="Proteomes" id="UP000237481"/>
    </source>
</evidence>
<proteinExistence type="predicted"/>
<evidence type="ECO:0000313" key="1">
    <source>
        <dbReference type="EMBL" id="POR33227.1"/>
    </source>
</evidence>
<dbReference type="EMBL" id="PKSG01000716">
    <property type="protein sequence ID" value="POR33227.1"/>
    <property type="molecule type" value="Genomic_DNA"/>
</dbReference>
<keyword evidence="2" id="KW-1185">Reference proteome</keyword>
<dbReference type="Proteomes" id="UP000237481">
    <property type="component" value="Unassembled WGS sequence"/>
</dbReference>
<accession>A0A2S4KSQ7</accession>
<comment type="caution">
    <text evidence="1">The sequence shown here is derived from an EMBL/GenBank/DDBJ whole genome shotgun (WGS) entry which is preliminary data.</text>
</comment>
<dbReference type="EMBL" id="PKSG01000716">
    <property type="protein sequence ID" value="POR33228.1"/>
    <property type="molecule type" value="Genomic_DNA"/>
</dbReference>
<organism evidence="1 2">
    <name type="scientific">Tolypocladium paradoxum</name>
    <dbReference type="NCBI Taxonomy" id="94208"/>
    <lineage>
        <taxon>Eukaryota</taxon>
        <taxon>Fungi</taxon>
        <taxon>Dikarya</taxon>
        <taxon>Ascomycota</taxon>
        <taxon>Pezizomycotina</taxon>
        <taxon>Sordariomycetes</taxon>
        <taxon>Hypocreomycetidae</taxon>
        <taxon>Hypocreales</taxon>
        <taxon>Ophiocordycipitaceae</taxon>
        <taxon>Tolypocladium</taxon>
    </lineage>
</organism>
<protein>
    <submittedName>
        <fullName evidence="1">Uncharacterized protein</fullName>
    </submittedName>
</protein>
<gene>
    <name evidence="1" type="ORF">TPAR_06582</name>
</gene>